<feature type="repeat" description="WD" evidence="1">
    <location>
        <begin position="93"/>
        <end position="134"/>
    </location>
</feature>
<dbReference type="PANTHER" id="PTHR19879">
    <property type="entry name" value="TRANSCRIPTION INITIATION FACTOR TFIID"/>
    <property type="match status" value="1"/>
</dbReference>
<reference evidence="2 3" key="1">
    <citation type="journal article" date="2016" name="Genome Biol. Evol.">
        <title>Divergent and convergent evolution of fungal pathogenicity.</title>
        <authorList>
            <person name="Shang Y."/>
            <person name="Xiao G."/>
            <person name="Zheng P."/>
            <person name="Cen K."/>
            <person name="Zhan S."/>
            <person name="Wang C."/>
        </authorList>
    </citation>
    <scope>NUCLEOTIDE SEQUENCE [LARGE SCALE GENOMIC DNA]</scope>
    <source>
        <strain evidence="2 3">RCEF 2490</strain>
    </source>
</reference>
<keyword evidence="1" id="KW-0853">WD repeat</keyword>
<name>A0A167YCE4_9HYPO</name>
<proteinExistence type="predicted"/>
<dbReference type="InterPro" id="IPR015943">
    <property type="entry name" value="WD40/YVTN_repeat-like_dom_sf"/>
</dbReference>
<evidence type="ECO:0000256" key="1">
    <source>
        <dbReference type="PROSITE-ProRule" id="PRU00221"/>
    </source>
</evidence>
<dbReference type="Pfam" id="PF00400">
    <property type="entry name" value="WD40"/>
    <property type="match status" value="2"/>
</dbReference>
<dbReference type="OrthoDB" id="538223at2759"/>
<comment type="caution">
    <text evidence="2">The sequence shown here is derived from an EMBL/GenBank/DDBJ whole genome shotgun (WGS) entry which is preliminary data.</text>
</comment>
<dbReference type="EMBL" id="AZGY01000019">
    <property type="protein sequence ID" value="KZZ91151.1"/>
    <property type="molecule type" value="Genomic_DNA"/>
</dbReference>
<feature type="repeat" description="WD" evidence="1">
    <location>
        <begin position="61"/>
        <end position="92"/>
    </location>
</feature>
<dbReference type="Gene3D" id="2.130.10.10">
    <property type="entry name" value="YVTN repeat-like/Quinoprotein amine dehydrogenase"/>
    <property type="match status" value="1"/>
</dbReference>
<dbReference type="PANTHER" id="PTHR19879:SF9">
    <property type="entry name" value="TRANSCRIPTION INITIATION FACTOR TFIID SUBUNIT 5"/>
    <property type="match status" value="1"/>
</dbReference>
<dbReference type="SUPFAM" id="SSF50978">
    <property type="entry name" value="WD40 repeat-like"/>
    <property type="match status" value="1"/>
</dbReference>
<dbReference type="Proteomes" id="UP000078544">
    <property type="component" value="Unassembled WGS sequence"/>
</dbReference>
<evidence type="ECO:0000313" key="3">
    <source>
        <dbReference type="Proteomes" id="UP000078544"/>
    </source>
</evidence>
<accession>A0A167YCE4</accession>
<sequence>MRKHRQTLHGYGYDRLLWVVFSPDSQHLAIISEDEIWLPTKEVTSHVSLFKHQDGGDMNVLAFSPDNLLLASASTGKTVWLWDVSTGIREHALGHHRGSATAIVFSTDSHFVAVASSDSSVRLWTARTNTLLHTLLSRGDVATILKFSPDGRN</sequence>
<evidence type="ECO:0000313" key="2">
    <source>
        <dbReference type="EMBL" id="KZZ91151.1"/>
    </source>
</evidence>
<dbReference type="PROSITE" id="PS50082">
    <property type="entry name" value="WD_REPEATS_2"/>
    <property type="match status" value="2"/>
</dbReference>
<dbReference type="InterPro" id="IPR036322">
    <property type="entry name" value="WD40_repeat_dom_sf"/>
</dbReference>
<keyword evidence="3" id="KW-1185">Reference proteome</keyword>
<dbReference type="STRING" id="1081109.A0A167YCE4"/>
<gene>
    <name evidence="2" type="ORF">AAL_06892</name>
</gene>
<organism evidence="2 3">
    <name type="scientific">Moelleriella libera RCEF 2490</name>
    <dbReference type="NCBI Taxonomy" id="1081109"/>
    <lineage>
        <taxon>Eukaryota</taxon>
        <taxon>Fungi</taxon>
        <taxon>Dikarya</taxon>
        <taxon>Ascomycota</taxon>
        <taxon>Pezizomycotina</taxon>
        <taxon>Sordariomycetes</taxon>
        <taxon>Hypocreomycetidae</taxon>
        <taxon>Hypocreales</taxon>
        <taxon>Clavicipitaceae</taxon>
        <taxon>Moelleriella</taxon>
    </lineage>
</organism>
<dbReference type="SMART" id="SM00320">
    <property type="entry name" value="WD40"/>
    <property type="match status" value="2"/>
</dbReference>
<dbReference type="InterPro" id="IPR001680">
    <property type="entry name" value="WD40_rpt"/>
</dbReference>
<protein>
    <submittedName>
        <fullName evidence="2">WD40/YVTN repeat-like-containing domain protein</fullName>
    </submittedName>
</protein>
<dbReference type="PROSITE" id="PS50294">
    <property type="entry name" value="WD_REPEATS_REGION"/>
    <property type="match status" value="1"/>
</dbReference>
<dbReference type="AlphaFoldDB" id="A0A167YCE4"/>